<sequence>MDDLLKESASVHKVSDVKTAISQLRIWSENQRQKFLNKQLLDHQNLMEQSGIRKLEQQLNSDKFSESNKEISIENKTLISTLTEVHPLAILFKILLSLDIYCVALVTHHLIVQLSSPTSHQLSGSLLLRIISSSNNEATNKSVVPNSKYDLANDSSENINQDCSSDAVALSLKKPKQPFLKKRSGLLRYLPKQNKSVPRKSKPTISQDLDSESQIKTNLKIKSAFQINKFLSQKTKVNKKKELICADGNSTEDNQNVEIEISNCDDSLNTENKELAEFEMLENYAQNSSFNSDSSVVQRVLQGKSIQPINQAKNLALQFNLILMNQKDQPKLL</sequence>
<protein>
    <submittedName>
        <fullName evidence="1">Uncharacterized protein</fullName>
    </submittedName>
</protein>
<comment type="caution">
    <text evidence="1">The sequence shown here is derived from an EMBL/GenBank/DDBJ whole genome shotgun (WGS) entry which is preliminary data.</text>
</comment>
<dbReference type="Proteomes" id="UP001054945">
    <property type="component" value="Unassembled WGS sequence"/>
</dbReference>
<organism evidence="1 2">
    <name type="scientific">Caerostris extrusa</name>
    <name type="common">Bark spider</name>
    <name type="synonym">Caerostris bankana</name>
    <dbReference type="NCBI Taxonomy" id="172846"/>
    <lineage>
        <taxon>Eukaryota</taxon>
        <taxon>Metazoa</taxon>
        <taxon>Ecdysozoa</taxon>
        <taxon>Arthropoda</taxon>
        <taxon>Chelicerata</taxon>
        <taxon>Arachnida</taxon>
        <taxon>Araneae</taxon>
        <taxon>Araneomorphae</taxon>
        <taxon>Entelegynae</taxon>
        <taxon>Araneoidea</taxon>
        <taxon>Araneidae</taxon>
        <taxon>Caerostris</taxon>
    </lineage>
</organism>
<evidence type="ECO:0000313" key="1">
    <source>
        <dbReference type="EMBL" id="GIY48621.1"/>
    </source>
</evidence>
<dbReference type="EMBL" id="BPLR01011736">
    <property type="protein sequence ID" value="GIY48621.1"/>
    <property type="molecule type" value="Genomic_DNA"/>
</dbReference>
<dbReference type="AlphaFoldDB" id="A0AAV4TSZ7"/>
<gene>
    <name evidence="1" type="primary">AVEN_54911_1</name>
    <name evidence="1" type="ORF">CEXT_536551</name>
</gene>
<name>A0AAV4TSZ7_CAEEX</name>
<evidence type="ECO:0000313" key="2">
    <source>
        <dbReference type="Proteomes" id="UP001054945"/>
    </source>
</evidence>
<proteinExistence type="predicted"/>
<keyword evidence="2" id="KW-1185">Reference proteome</keyword>
<reference evidence="1 2" key="1">
    <citation type="submission" date="2021-06" db="EMBL/GenBank/DDBJ databases">
        <title>Caerostris extrusa draft genome.</title>
        <authorList>
            <person name="Kono N."/>
            <person name="Arakawa K."/>
        </authorList>
    </citation>
    <scope>NUCLEOTIDE SEQUENCE [LARGE SCALE GENOMIC DNA]</scope>
</reference>
<accession>A0AAV4TSZ7</accession>